<proteinExistence type="predicted"/>
<evidence type="ECO:0000259" key="2">
    <source>
        <dbReference type="SMART" id="SM00773"/>
    </source>
</evidence>
<dbReference type="CDD" id="cd07996">
    <property type="entry name" value="WGR_MMR_like"/>
    <property type="match status" value="1"/>
</dbReference>
<keyword evidence="4" id="KW-1185">Reference proteome</keyword>
<dbReference type="Gene3D" id="2.20.140.10">
    <property type="entry name" value="WGR domain"/>
    <property type="match status" value="1"/>
</dbReference>
<dbReference type="Proteomes" id="UP000019678">
    <property type="component" value="Unassembled WGS sequence"/>
</dbReference>
<name>A0A017TJ05_9BACT</name>
<accession>A0A017TJ05</accession>
<dbReference type="EMBL" id="ASRX01000002">
    <property type="protein sequence ID" value="EYF08830.1"/>
    <property type="molecule type" value="Genomic_DNA"/>
</dbReference>
<dbReference type="RefSeq" id="WP_044235066.1">
    <property type="nucleotide sequence ID" value="NZ_ASRX01000002.1"/>
</dbReference>
<dbReference type="STRING" id="1192034.CAP_2691"/>
<gene>
    <name evidence="3" type="ORF">CAP_2691</name>
</gene>
<feature type="compositionally biased region" description="Low complexity" evidence="1">
    <location>
        <begin position="326"/>
        <end position="350"/>
    </location>
</feature>
<organism evidence="3 4">
    <name type="scientific">Chondromyces apiculatus DSM 436</name>
    <dbReference type="NCBI Taxonomy" id="1192034"/>
    <lineage>
        <taxon>Bacteria</taxon>
        <taxon>Pseudomonadati</taxon>
        <taxon>Myxococcota</taxon>
        <taxon>Polyangia</taxon>
        <taxon>Polyangiales</taxon>
        <taxon>Polyangiaceae</taxon>
        <taxon>Chondromyces</taxon>
    </lineage>
</organism>
<feature type="compositionally biased region" description="Gly residues" evidence="1">
    <location>
        <begin position="217"/>
        <end position="230"/>
    </location>
</feature>
<feature type="compositionally biased region" description="Low complexity" evidence="1">
    <location>
        <begin position="186"/>
        <end position="216"/>
    </location>
</feature>
<evidence type="ECO:0000313" key="3">
    <source>
        <dbReference type="EMBL" id="EYF08830.1"/>
    </source>
</evidence>
<reference evidence="3 4" key="1">
    <citation type="submission" date="2013-05" db="EMBL/GenBank/DDBJ databases">
        <title>Genome assembly of Chondromyces apiculatus DSM 436.</title>
        <authorList>
            <person name="Sharma G."/>
            <person name="Khatri I."/>
            <person name="Kaur C."/>
            <person name="Mayilraj S."/>
            <person name="Subramanian S."/>
        </authorList>
    </citation>
    <scope>NUCLEOTIDE SEQUENCE [LARGE SCALE GENOMIC DNA]</scope>
    <source>
        <strain evidence="3 4">DSM 436</strain>
    </source>
</reference>
<sequence>MWRVAEDGSGTLVAQGDALGVPLGFGRYLHGGSSFHVDTARRTPVWLFSTYDAAFGQGLLLGAWNGQSFAPIPQENGIQVASSDSFVFDPVRGVLVHFAGTRDMDGAIDAQRSARGGLTVRELGADGVWRDVGEPLAGAWGRAGVAVLPQPWGIVAYDSGCRVLVVASESSLAEVAIGEALDAAATGEATGEAEEVSAPGEAEGAAGKGSAAKGSAAGKGGAAAKGGAAKGGTAAKSTTPKPEAVASAVWLRLQEGESDKFWFVLRKGTAWIARWGRRGGKASEKGYTFESTGDARVAYEKAVREKLAKGYEHAPEQEAAAMATCSAAPRSTRRSSSGSSERPAAVNAAGLRGGLSAGRPAPSA</sequence>
<evidence type="ECO:0000256" key="1">
    <source>
        <dbReference type="SAM" id="MobiDB-lite"/>
    </source>
</evidence>
<comment type="caution">
    <text evidence="3">The sequence shown here is derived from an EMBL/GenBank/DDBJ whole genome shotgun (WGS) entry which is preliminary data.</text>
</comment>
<dbReference type="SMART" id="SM00773">
    <property type="entry name" value="WGR"/>
    <property type="match status" value="1"/>
</dbReference>
<feature type="domain" description="WGR" evidence="2">
    <location>
        <begin position="247"/>
        <end position="318"/>
    </location>
</feature>
<dbReference type="OrthoDB" id="5520856at2"/>
<dbReference type="InterPro" id="IPR008893">
    <property type="entry name" value="WGR_domain"/>
</dbReference>
<evidence type="ECO:0000313" key="4">
    <source>
        <dbReference type="Proteomes" id="UP000019678"/>
    </source>
</evidence>
<dbReference type="AlphaFoldDB" id="A0A017TJ05"/>
<dbReference type="Pfam" id="PF05406">
    <property type="entry name" value="WGR"/>
    <property type="match status" value="1"/>
</dbReference>
<protein>
    <recommendedName>
        <fullName evidence="2">WGR domain-containing protein</fullName>
    </recommendedName>
</protein>
<dbReference type="InterPro" id="IPR049809">
    <property type="entry name" value="YehF/YfeS-like_WGR"/>
</dbReference>
<feature type="region of interest" description="Disordered" evidence="1">
    <location>
        <begin position="320"/>
        <end position="364"/>
    </location>
</feature>
<feature type="region of interest" description="Disordered" evidence="1">
    <location>
        <begin position="186"/>
        <end position="241"/>
    </location>
</feature>